<dbReference type="InterPro" id="IPR013783">
    <property type="entry name" value="Ig-like_fold"/>
</dbReference>
<dbReference type="KEGG" id="rma:Rmag_0251"/>
<dbReference type="eggNOG" id="COG2931">
    <property type="taxonomic scope" value="Bacteria"/>
</dbReference>
<dbReference type="InterPro" id="IPR011049">
    <property type="entry name" value="Serralysin-like_metalloprot_C"/>
</dbReference>
<dbReference type="OrthoDB" id="6713162at2"/>
<evidence type="ECO:0000313" key="2">
    <source>
        <dbReference type="Proteomes" id="UP000002587"/>
    </source>
</evidence>
<dbReference type="eggNOG" id="COG2911">
    <property type="taxonomic scope" value="Bacteria"/>
</dbReference>
<dbReference type="SUPFAM" id="SSF51120">
    <property type="entry name" value="beta-Roll"/>
    <property type="match status" value="1"/>
</dbReference>
<dbReference type="InterPro" id="IPR038081">
    <property type="entry name" value="CalX-like_sf"/>
</dbReference>
<sequence length="2819" mass="297367">MKINNAKTTTQLKTLQTQAQAFSKTLSKVIVIVIKGEQHIRVIPGHAYEISIEDGRNFDLIAQKVDNDLKVLLPNDTIVVFNEYFKVCVSDLSCLVSLPSEDGIYHIIENNFVTFTNNSQIIHFYGDESVLSAVATNQSTVFAESFNEVYLTNIFSSLSIDSGEVLDGLLIVGLAGAGGGISSLEDVILKMVVSAGEFIENNGGLVKLYKYDPFIEKLTFFTDVDLNNSGMQDFSIGNYKGIIIAKLIDTNGNNADFRDEATGVDTDISATLLAVIDASKGGNIDVSITPLTTIAALRMGLTTSGELPTGIMLDISTISDANKGVAKAFGLGNDADVVTTKIQTVITQDGETSISNAYGNILAALSGVDSDKNSGNMAATITQFEEKLIGMGADLKLNTEGQEDLLAGASKAETSNSKIDVGLGLATTIKDTDAIDSSTTINITLGFEDTGISAIDNIVKAYDLDGHDVGTDEGIRINVIGVSSNWVYSTDAGINWFIGATDFELGTGFNLVEKTTTYNKADIMVRNGTDILAGFIEGTEATLGAGTIFVDGDMPSGITSTELSSSSSANFAVINISVTAGSTWRYSTENGADGTWKVVDVGSSFSLIANAIYTINQIQVKEIDAAGNESTILKNAAEITGSILALNLNRDTGNSIFDGKTNDAIINVITGPDVIWEYTINGGTDWTTGSRGNGSFELLGSDSHAVSDIKVKIAGQDDSNVITLSHYSATSIDILTANVDATLTLASAGDTGASSDNITSNKIINISGGVTWEYSTDGGENWIKGSDSSFELSSQSYVQGQIQVKQVDEYGNYSQPTLFDAITIDYIAPTITLFTLNTVGGSYGVNSNINITSTVNEEIASGTITVTLNTGETVILTVSADDKTLLTGNYIVNTGNTTTGLKVTSFTINSIIDIAGNIMTDNMVPADKKILYNIEDRDSTIVIDGVAPSITCATNPNSAQILKIGETLSVELTLDEMVTLTNAAIAIITLIIDDRDGSTMEVTATATGNGIVSNTLIFTTAALPNNLNDNNGVKVKANSLSFTSGEFKDAVGNDVSSVFTEISEIANTQVDTIAPTVILSGNIVPTANLTMIFDENIIKVAGKEIKIYKADGTFVEAVDSVEVTNDIVTINPATDLESNIAYYVIIAAGAFKDIAGNEYAGISESSVWTFDTASLSTTVAWSGMGVNSGDEYINLSELTNVTISGHIANPYGVGNVKVLEIKFISSNGGTAYTVPSSLVGTAITIDGSGNWVLDNDSIWASSANFTDGKAYKVKVKLTAILDNNPVEGIGMSSDSVVFDTVAPVTPNAVLITDSGSSSSDSITNNSAINAPVNKEIGATVEYKIATGSWSTTYIAPTTNGDYIVKVRQIDKTGNASSEQIITFTLDVTTDVVDVTSSVIVNKMDITSGVAFDADIVTPNASDIEKITVIFGNIQTGDNLLLDVERTLSSSFTQTTSVTLGIANVNYIYASNKLTITKHSGGSFSATEVESIVEAVKLKNTNSTPGDIDRTATFAYVDTAGNTGASAQATMTVVATIPTIVSVTDDHDQTGQEVTSEMTIYTVTFSHGVVSSFESNDVILVDTLGAPIVITNWIIGVLTEVPDSSGTQWTVSVTPPLGENTVDVTAARLKIEKTGLVDIYGNDPFDINHTQSIADAQSFDTQPPSIPTLTLNTEISAGTVTKDRVMNVTNLVADVASWQYSVDGGVSWTTVSDSSVTNFTLTDGTYGADFIRVKQTDNAGQTSNIAKYTINFSIDTAIDTPTFSPVDNGKMSNTDNFVLTFAESMIAVTGKNIIIKQLSDGSVIETIAADNSAQVSINATGVVTINPTDINLVARTSYYVEVEAGAFKDNAGNESTAITGSTVWNVIVNEMNATIMVATDNKINAIENTTDIVIAVIIGADSTILSTLLLGDFTVTITKVGGSVVSISGTAYDSSTGIWRAIINDGGLINGDIYTVQANITSSAMGINTSSTQTVTVGTNAPTLTLTDNKAIVGNDNVVNITESANGFSMTGISTGLTIGSEVSVVFNTITYTTTVTGASNNWSIDIPSTDTNVLIEGTTYIVTVNASDNHGNPATQLSQNITVDKTAPVSTIVIDEIITDLSTITGQTSANIDVEIKLDTDNNNSYDDATYIVISDANGNWTLDLNSAASLISGSAPTFASIDTQLGVQVNIIDTAGNMTTRTETATKQASSYSISDSRVIEGTTGTKTMTFIVTRGGDFSDAGTVDYAVNTTLSLAKFSSSANGVDDDYSGSTSGTVTFAVGERFKEITFTVNGDYYKEVNQNIIVDLTNPTEGAISKATGIGEIVEVDITQLAAAYSLKDVNSDLATNAVRVRRSSDNTELDIGFDKYDNLDTRALLNFVGRDTDDTGYVSIWYDQTGNGRDMTQTSSTKQGVIVSDGVVQTHSNGQTTIGFNRGLNGANDDFMEAIGTGGGTVTNLEVYVTYEFNIIRVGTLFNLGTSIEDGRIIAHAPWSSGAIYWDAGSSTGDARLFVSDAQQSGQVSQLVFTANYNHTGAGTVLQNNVDAKQGIFVDGDNKAADETLKGNSLVLGNTWVLMSFGYGSTVCQSGKVSEFLVYTSNTEAVEPIGLFGSANNNVFTYAGESALVMLDGKLGYDMIKLSNASDINLDVTSVSLVNIEVINMQNVESNRLTINNTQLDTNVSILSVLMNTGDSIVYESNTFNYSATQEAVNFGTTDNDIINMSSFNETVYGRGGNDTFVYKSWSDAAASSSADSITDFTIGMGADKDILNLKDLLTDYDSTNLADFINLSQIGGNTIISVDKNGAMGDVFTEDINITLTGVTEASLVTMINDGNLVLE</sequence>
<dbReference type="Proteomes" id="UP000002587">
    <property type="component" value="Chromosome"/>
</dbReference>
<dbReference type="Gene3D" id="2.60.40.2030">
    <property type="match status" value="1"/>
</dbReference>
<dbReference type="Gene3D" id="2.60.120.200">
    <property type="match status" value="1"/>
</dbReference>
<dbReference type="SUPFAM" id="SSF141072">
    <property type="entry name" value="CalX-like"/>
    <property type="match status" value="1"/>
</dbReference>
<dbReference type="NCBIfam" id="TIGR03661">
    <property type="entry name" value="T1SS_VCA0849"/>
    <property type="match status" value="1"/>
</dbReference>
<dbReference type="EMBL" id="CP000488">
    <property type="protein sequence ID" value="ABL02033.1"/>
    <property type="molecule type" value="Genomic_DNA"/>
</dbReference>
<dbReference type="InterPro" id="IPR019960">
    <property type="entry name" value="T1SS_VCA0849"/>
</dbReference>
<name>A1AVS6_RUTMC</name>
<dbReference type="Gene3D" id="2.60.40.10">
    <property type="entry name" value="Immunoglobulins"/>
    <property type="match status" value="2"/>
</dbReference>
<accession>A1AVS6</accession>
<dbReference type="eggNOG" id="COG1404">
    <property type="taxonomic scope" value="Bacteria"/>
</dbReference>
<keyword evidence="1" id="KW-0378">Hydrolase</keyword>
<gene>
    <name evidence="1" type="ordered locus">Rmag_0251</name>
</gene>
<reference evidence="1 2" key="1">
    <citation type="journal article" date="2007" name="Science">
        <title>The Calyptogena magnifica chemoautotrophic symbiont genome.</title>
        <authorList>
            <person name="Newton I.L.G."/>
            <person name="Woyke T."/>
            <person name="Auchtung T.A."/>
            <person name="Dilly G.F."/>
            <person name="Dutton R.J."/>
            <person name="Fisher M.C."/>
            <person name="Fontanez K.M."/>
            <person name="Lau E."/>
            <person name="Stewart F.J."/>
            <person name="Richardson P.M."/>
            <person name="Barry K.W."/>
            <person name="Saunders E."/>
            <person name="Detter J.C."/>
            <person name="Wu D."/>
            <person name="Eisen J.A."/>
            <person name="Cavanaugh C.M."/>
        </authorList>
    </citation>
    <scope>NUCLEOTIDE SEQUENCE [LARGE SCALE GENOMIC DNA]</scope>
    <source>
        <strain evidence="1 2">Cm</strain>
    </source>
</reference>
<dbReference type="eggNOG" id="COG3409">
    <property type="taxonomic scope" value="Bacteria"/>
</dbReference>
<dbReference type="HOGENOM" id="CLU_226781_0_0_6"/>
<evidence type="ECO:0000313" key="1">
    <source>
        <dbReference type="EMBL" id="ABL02033.1"/>
    </source>
</evidence>
<dbReference type="GO" id="GO:0016787">
    <property type="term" value="F:hydrolase activity"/>
    <property type="evidence" value="ECO:0007669"/>
    <property type="project" value="UniProtKB-KW"/>
</dbReference>
<protein>
    <submittedName>
        <fullName evidence="1">Glycosyl hydrolase, BNR repeat-containing protein</fullName>
    </submittedName>
</protein>
<dbReference type="RefSeq" id="WP_011737658.1">
    <property type="nucleotide sequence ID" value="NC_008610.1"/>
</dbReference>
<dbReference type="STRING" id="413404.Rmag_0251"/>
<proteinExistence type="predicted"/>
<dbReference type="eggNOG" id="COG3210">
    <property type="taxonomic scope" value="Bacteria"/>
</dbReference>
<keyword evidence="2" id="KW-1185">Reference proteome</keyword>
<organism evidence="1 2">
    <name type="scientific">Ruthia magnifica subsp. Calyptogena magnifica</name>
    <dbReference type="NCBI Taxonomy" id="413404"/>
    <lineage>
        <taxon>Bacteria</taxon>
        <taxon>Pseudomonadati</taxon>
        <taxon>Pseudomonadota</taxon>
        <taxon>Gammaproteobacteria</taxon>
        <taxon>Candidatus Pseudothioglobaceae</taxon>
        <taxon>Candidatus Ruthturnera</taxon>
    </lineage>
</organism>